<keyword evidence="3" id="KW-1185">Reference proteome</keyword>
<evidence type="ECO:0000313" key="2">
    <source>
        <dbReference type="EMBL" id="TNY31372.1"/>
    </source>
</evidence>
<dbReference type="RefSeq" id="WP_140196281.1">
    <property type="nucleotide sequence ID" value="NZ_CP065915.1"/>
</dbReference>
<dbReference type="OrthoDB" id="9810508at2"/>
<evidence type="ECO:0000259" key="1">
    <source>
        <dbReference type="Pfam" id="PF04028"/>
    </source>
</evidence>
<reference evidence="2 3" key="1">
    <citation type="submission" date="2019-06" db="EMBL/GenBank/DDBJ databases">
        <title>Genome of new Rhodobacteraceae sp. SM1903.</title>
        <authorList>
            <person name="Ren X."/>
        </authorList>
    </citation>
    <scope>NUCLEOTIDE SEQUENCE [LARGE SCALE GENOMIC DNA]</scope>
    <source>
        <strain evidence="2 3">SM1903</strain>
    </source>
</reference>
<dbReference type="Pfam" id="PF04028">
    <property type="entry name" value="DUF374"/>
    <property type="match status" value="1"/>
</dbReference>
<proteinExistence type="predicted"/>
<name>A0A5C5GBM1_9RHOB</name>
<dbReference type="Proteomes" id="UP000314011">
    <property type="component" value="Unassembled WGS sequence"/>
</dbReference>
<organism evidence="2 3">
    <name type="scientific">Pelagovum pacificum</name>
    <dbReference type="NCBI Taxonomy" id="2588711"/>
    <lineage>
        <taxon>Bacteria</taxon>
        <taxon>Pseudomonadati</taxon>
        <taxon>Pseudomonadota</taxon>
        <taxon>Alphaproteobacteria</taxon>
        <taxon>Rhodobacterales</taxon>
        <taxon>Paracoccaceae</taxon>
        <taxon>Pelagovum</taxon>
    </lineage>
</organism>
<evidence type="ECO:0000313" key="3">
    <source>
        <dbReference type="Proteomes" id="UP000314011"/>
    </source>
</evidence>
<dbReference type="AlphaFoldDB" id="A0A5C5GBM1"/>
<accession>A0A5C5GBM1</accession>
<dbReference type="InterPro" id="IPR007172">
    <property type="entry name" value="DUF374"/>
</dbReference>
<sequence>MTFRKELKPVNLLARLLGGAVALWGRFCLATSRWTAEGEAELQGVLAEGPAIVVMWHSRILLGPAFLMRQGAPFIAIRDPSPAGRLGGAVQASFGMEPVPMSTRRPSRAATRTVIQGVRSGKSLGIATDGPEGPAHQSKSAAIDWARASGATIVLFAFSTRRQVRLGTWDRMLLPLPFTRGVYGFRTWRQEITRQSDREVLLAELDAAITAHQHEIDVKAGVPAGP</sequence>
<feature type="domain" description="DUF374" evidence="1">
    <location>
        <begin position="72"/>
        <end position="135"/>
    </location>
</feature>
<gene>
    <name evidence="2" type="ORF">FHY64_15250</name>
</gene>
<protein>
    <submittedName>
        <fullName evidence="2">DUF374 domain-containing protein</fullName>
    </submittedName>
</protein>
<comment type="caution">
    <text evidence="2">The sequence shown here is derived from an EMBL/GenBank/DDBJ whole genome shotgun (WGS) entry which is preliminary data.</text>
</comment>
<dbReference type="EMBL" id="VFFF01000002">
    <property type="protein sequence ID" value="TNY31372.1"/>
    <property type="molecule type" value="Genomic_DNA"/>
</dbReference>